<dbReference type="RefSeq" id="WP_337706730.1">
    <property type="nucleotide sequence ID" value="NZ_JBBEGM010000017.1"/>
</dbReference>
<name>A0ABU8MG02_9PSEU</name>
<dbReference type="PANTHER" id="PTHR43236:SF1">
    <property type="entry name" value="BLL7220 PROTEIN"/>
    <property type="match status" value="1"/>
</dbReference>
<dbReference type="EMBL" id="JBBEGM010000017">
    <property type="protein sequence ID" value="MEJ2865358.1"/>
    <property type="molecule type" value="Genomic_DNA"/>
</dbReference>
<organism evidence="2 3">
    <name type="scientific">Actinomycetospora flava</name>
    <dbReference type="NCBI Taxonomy" id="3129232"/>
    <lineage>
        <taxon>Bacteria</taxon>
        <taxon>Bacillati</taxon>
        <taxon>Actinomycetota</taxon>
        <taxon>Actinomycetes</taxon>
        <taxon>Pseudonocardiales</taxon>
        <taxon>Pseudonocardiaceae</taxon>
        <taxon>Actinomycetospora</taxon>
    </lineage>
</organism>
<evidence type="ECO:0000313" key="2">
    <source>
        <dbReference type="EMBL" id="MEJ2865358.1"/>
    </source>
</evidence>
<dbReference type="PANTHER" id="PTHR43236">
    <property type="entry name" value="ANTITOXIN HIGA1"/>
    <property type="match status" value="1"/>
</dbReference>
<keyword evidence="3" id="KW-1185">Reference proteome</keyword>
<reference evidence="2 3" key="1">
    <citation type="submission" date="2024-03" db="EMBL/GenBank/DDBJ databases">
        <title>Actinomycetospora sp. OC33-EN07, a novel actinomycete isolated from wild orchid (Aerides multiflora).</title>
        <authorList>
            <person name="Suriyachadkun C."/>
        </authorList>
    </citation>
    <scope>NUCLEOTIDE SEQUENCE [LARGE SCALE GENOMIC DNA]</scope>
    <source>
        <strain evidence="2 3">OC33-EN07</strain>
    </source>
</reference>
<feature type="domain" description="IrrE N-terminal-like" evidence="1">
    <location>
        <begin position="112"/>
        <end position="227"/>
    </location>
</feature>
<dbReference type="Proteomes" id="UP001369736">
    <property type="component" value="Unassembled WGS sequence"/>
</dbReference>
<proteinExistence type="predicted"/>
<evidence type="ECO:0000259" key="1">
    <source>
        <dbReference type="Pfam" id="PF06114"/>
    </source>
</evidence>
<dbReference type="InterPro" id="IPR052345">
    <property type="entry name" value="Rad_response_metalloprotease"/>
</dbReference>
<sequence>MAAQLGLALGVSGEFFRRNHPVPTLPGHAAHFRSLRSTPALSRDQALAFGELALAVTEVLETYVELPAVDLPSVALLDDPDPSDVAAAARDTREALGVEAGPVAHVARLLEARGVLVLRLPEDYVDPHVDAFSTHAGYRPLVLLSPVKNDLVRSRFDAAHELGHLVMHHDVEPGSKIVEGQAQGFAAEFMMPAEQVAPDLPARYDLERLIEAKRKWGTSVRALVYRAHALGIMSPTAYRRANQDLAQRGNPEVAPLGPPEAPTLLGAAADLLERNGVGLDSVAEENNVPIEQLRAVITAGSDTRPSLVPHHQ</sequence>
<accession>A0ABU8MG02</accession>
<dbReference type="Pfam" id="PF06114">
    <property type="entry name" value="Peptidase_M78"/>
    <property type="match status" value="1"/>
</dbReference>
<gene>
    <name evidence="2" type="ORF">WCD58_29655</name>
</gene>
<evidence type="ECO:0000313" key="3">
    <source>
        <dbReference type="Proteomes" id="UP001369736"/>
    </source>
</evidence>
<dbReference type="Gene3D" id="1.10.10.2910">
    <property type="match status" value="1"/>
</dbReference>
<comment type="caution">
    <text evidence="2">The sequence shown here is derived from an EMBL/GenBank/DDBJ whole genome shotgun (WGS) entry which is preliminary data.</text>
</comment>
<protein>
    <submittedName>
        <fullName evidence="2">ImmA/IrrE family metallo-endopeptidase</fullName>
    </submittedName>
</protein>
<dbReference type="InterPro" id="IPR010359">
    <property type="entry name" value="IrrE_HExxH"/>
</dbReference>